<keyword evidence="1" id="KW-0813">Transport</keyword>
<dbReference type="PANTHER" id="PTHR11961">
    <property type="entry name" value="CYTOCHROME C"/>
    <property type="match status" value="1"/>
</dbReference>
<dbReference type="Pfam" id="PF00034">
    <property type="entry name" value="Cytochrom_C"/>
    <property type="match status" value="1"/>
</dbReference>
<dbReference type="SUPFAM" id="SSF46626">
    <property type="entry name" value="Cytochrome c"/>
    <property type="match status" value="1"/>
</dbReference>
<dbReference type="RefSeq" id="WP_053111706.1">
    <property type="nucleotide sequence ID" value="NZ_LQCK02000019.1"/>
</dbReference>
<dbReference type="Proteomes" id="UP000078460">
    <property type="component" value="Unassembled WGS sequence"/>
</dbReference>
<keyword evidence="7" id="KW-0732">Signal</keyword>
<evidence type="ECO:0000256" key="4">
    <source>
        <dbReference type="ARBA" id="ARBA00022982"/>
    </source>
</evidence>
<evidence type="ECO:0000256" key="2">
    <source>
        <dbReference type="ARBA" id="ARBA00022617"/>
    </source>
</evidence>
<evidence type="ECO:0000256" key="7">
    <source>
        <dbReference type="SAM" id="SignalP"/>
    </source>
</evidence>
<keyword evidence="4" id="KW-0249">Electron transport</keyword>
<evidence type="ECO:0000313" key="10">
    <source>
        <dbReference type="Proteomes" id="UP000078460"/>
    </source>
</evidence>
<evidence type="ECO:0000259" key="8">
    <source>
        <dbReference type="PROSITE" id="PS51007"/>
    </source>
</evidence>
<dbReference type="STRING" id="621456.BJP26_14830"/>
<dbReference type="Gene3D" id="1.10.760.10">
    <property type="entry name" value="Cytochrome c-like domain"/>
    <property type="match status" value="1"/>
</dbReference>
<dbReference type="OrthoDB" id="9805828at2"/>
<dbReference type="EMBL" id="LQCK02000019">
    <property type="protein sequence ID" value="KZB95040.1"/>
    <property type="molecule type" value="Genomic_DNA"/>
</dbReference>
<evidence type="ECO:0000313" key="9">
    <source>
        <dbReference type="EMBL" id="KZB95040.1"/>
    </source>
</evidence>
<reference evidence="9" key="1">
    <citation type="submission" date="2016-03" db="EMBL/GenBank/DDBJ databases">
        <title>Sphingomonas melonis TY, whole genome shotgun sequencing.</title>
        <authorList>
            <person name="Wang H."/>
            <person name="Zhu P."/>
        </authorList>
    </citation>
    <scope>NUCLEOTIDE SEQUENCE [LARGE SCALE GENOMIC DNA]</scope>
    <source>
        <strain evidence="9">TY</strain>
    </source>
</reference>
<feature type="chain" id="PRO_5008044299" description="Cytochrome c domain-containing protein" evidence="7">
    <location>
        <begin position="24"/>
        <end position="158"/>
    </location>
</feature>
<keyword evidence="3 6" id="KW-0479">Metal-binding</keyword>
<name>A0A175Y4Z8_9SPHN</name>
<proteinExistence type="predicted"/>
<dbReference type="AlphaFoldDB" id="A0A175Y4Z8"/>
<sequence length="158" mass="16001">MDDRSPSPRALTIAAAMGLIALAACSGRSETGNDQGSTAAAGKASTDYSALARNQMQVQAGKKVFSNCAVCHSAEPGVPSPAGPSLAGVVGRKIGGVSGYPYSQALSKADGEWTPEKLDAFLENPMAAYPGTAMAFGGLSKESERKAVIAYLAGTTSK</sequence>
<gene>
    <name evidence="9" type="ORF">AVM11_17595</name>
</gene>
<evidence type="ECO:0000256" key="1">
    <source>
        <dbReference type="ARBA" id="ARBA00022448"/>
    </source>
</evidence>
<keyword evidence="5 6" id="KW-0408">Iron</keyword>
<dbReference type="GO" id="GO:0020037">
    <property type="term" value="F:heme binding"/>
    <property type="evidence" value="ECO:0007669"/>
    <property type="project" value="InterPro"/>
</dbReference>
<dbReference type="PROSITE" id="PS51257">
    <property type="entry name" value="PROKAR_LIPOPROTEIN"/>
    <property type="match status" value="1"/>
</dbReference>
<evidence type="ECO:0000256" key="5">
    <source>
        <dbReference type="ARBA" id="ARBA00023004"/>
    </source>
</evidence>
<evidence type="ECO:0000256" key="3">
    <source>
        <dbReference type="ARBA" id="ARBA00022723"/>
    </source>
</evidence>
<feature type="domain" description="Cytochrome c" evidence="8">
    <location>
        <begin position="56"/>
        <end position="156"/>
    </location>
</feature>
<feature type="signal peptide" evidence="7">
    <location>
        <begin position="1"/>
        <end position="23"/>
    </location>
</feature>
<dbReference type="InterPro" id="IPR002327">
    <property type="entry name" value="Cyt_c_1A/1B"/>
</dbReference>
<evidence type="ECO:0000256" key="6">
    <source>
        <dbReference type="PROSITE-ProRule" id="PRU00433"/>
    </source>
</evidence>
<dbReference type="PROSITE" id="PS51007">
    <property type="entry name" value="CYTC"/>
    <property type="match status" value="1"/>
</dbReference>
<accession>A0A175Y4Z8</accession>
<dbReference type="GO" id="GO:0009055">
    <property type="term" value="F:electron transfer activity"/>
    <property type="evidence" value="ECO:0007669"/>
    <property type="project" value="InterPro"/>
</dbReference>
<protein>
    <recommendedName>
        <fullName evidence="8">Cytochrome c domain-containing protein</fullName>
    </recommendedName>
</protein>
<dbReference type="GO" id="GO:0046872">
    <property type="term" value="F:metal ion binding"/>
    <property type="evidence" value="ECO:0007669"/>
    <property type="project" value="UniProtKB-KW"/>
</dbReference>
<keyword evidence="10" id="KW-1185">Reference proteome</keyword>
<dbReference type="InterPro" id="IPR036909">
    <property type="entry name" value="Cyt_c-like_dom_sf"/>
</dbReference>
<comment type="caution">
    <text evidence="9">The sequence shown here is derived from an EMBL/GenBank/DDBJ whole genome shotgun (WGS) entry which is preliminary data.</text>
</comment>
<dbReference type="InterPro" id="IPR009056">
    <property type="entry name" value="Cyt_c-like_dom"/>
</dbReference>
<keyword evidence="2 6" id="KW-0349">Heme</keyword>
<organism evidence="9 10">
    <name type="scientific">Sphingomonas melonis TY</name>
    <dbReference type="NCBI Taxonomy" id="621456"/>
    <lineage>
        <taxon>Bacteria</taxon>
        <taxon>Pseudomonadati</taxon>
        <taxon>Pseudomonadota</taxon>
        <taxon>Alphaproteobacteria</taxon>
        <taxon>Sphingomonadales</taxon>
        <taxon>Sphingomonadaceae</taxon>
        <taxon>Sphingomonas</taxon>
    </lineage>
</organism>
<dbReference type="PRINTS" id="PR00604">
    <property type="entry name" value="CYTCHRMECIAB"/>
</dbReference>